<dbReference type="GO" id="GO:0005634">
    <property type="term" value="C:nucleus"/>
    <property type="evidence" value="ECO:0007669"/>
    <property type="project" value="TreeGrafter"/>
</dbReference>
<keyword evidence="3" id="KW-0677">Repeat</keyword>
<feature type="region of interest" description="Disordered" evidence="5">
    <location>
        <begin position="98"/>
        <end position="119"/>
    </location>
</feature>
<dbReference type="PANTHER" id="PTHR14091">
    <property type="entry name" value="PERIODIC TRYPTOPHAN PROTEIN 1"/>
    <property type="match status" value="1"/>
</dbReference>
<dbReference type="InterPro" id="IPR036322">
    <property type="entry name" value="WD40_repeat_dom_sf"/>
</dbReference>
<evidence type="ECO:0000256" key="1">
    <source>
        <dbReference type="ARBA" id="ARBA00022553"/>
    </source>
</evidence>
<keyword evidence="1" id="KW-0597">Phosphoprotein</keyword>
<dbReference type="EMBL" id="JARPUR010000001">
    <property type="protein sequence ID" value="KAK4886840.1"/>
    <property type="molecule type" value="Genomic_DNA"/>
</dbReference>
<dbReference type="PANTHER" id="PTHR14091:SF0">
    <property type="entry name" value="PERIODIC TRYPTOPHAN PROTEIN 1 HOMOLOG"/>
    <property type="match status" value="1"/>
</dbReference>
<dbReference type="InterPro" id="IPR019775">
    <property type="entry name" value="WD40_repeat_CS"/>
</dbReference>
<evidence type="ECO:0008006" key="8">
    <source>
        <dbReference type="Google" id="ProtNLM"/>
    </source>
</evidence>
<feature type="repeat" description="WD" evidence="4">
    <location>
        <begin position="216"/>
        <end position="258"/>
    </location>
</feature>
<dbReference type="AlphaFoldDB" id="A0AAN7PEH3"/>
<proteinExistence type="predicted"/>
<evidence type="ECO:0000256" key="2">
    <source>
        <dbReference type="ARBA" id="ARBA00022574"/>
    </source>
</evidence>
<evidence type="ECO:0000256" key="5">
    <source>
        <dbReference type="SAM" id="MobiDB-lite"/>
    </source>
</evidence>
<dbReference type="PROSITE" id="PS50082">
    <property type="entry name" value="WD_REPEATS_2"/>
    <property type="match status" value="1"/>
</dbReference>
<dbReference type="PROSITE" id="PS00678">
    <property type="entry name" value="WD_REPEATS_1"/>
    <property type="match status" value="1"/>
</dbReference>
<dbReference type="PROSITE" id="PS50294">
    <property type="entry name" value="WD_REPEATS_REGION"/>
    <property type="match status" value="1"/>
</dbReference>
<organism evidence="6 7">
    <name type="scientific">Aquatica leii</name>
    <dbReference type="NCBI Taxonomy" id="1421715"/>
    <lineage>
        <taxon>Eukaryota</taxon>
        <taxon>Metazoa</taxon>
        <taxon>Ecdysozoa</taxon>
        <taxon>Arthropoda</taxon>
        <taxon>Hexapoda</taxon>
        <taxon>Insecta</taxon>
        <taxon>Pterygota</taxon>
        <taxon>Neoptera</taxon>
        <taxon>Endopterygota</taxon>
        <taxon>Coleoptera</taxon>
        <taxon>Polyphaga</taxon>
        <taxon>Elateriformia</taxon>
        <taxon>Elateroidea</taxon>
        <taxon>Lampyridae</taxon>
        <taxon>Luciolinae</taxon>
        <taxon>Aquatica</taxon>
    </lineage>
</organism>
<keyword evidence="7" id="KW-1185">Reference proteome</keyword>
<feature type="region of interest" description="Disordered" evidence="5">
    <location>
        <begin position="49"/>
        <end position="68"/>
    </location>
</feature>
<protein>
    <recommendedName>
        <fullName evidence="8">Periodic tryptophan protein 1 homolog</fullName>
    </recommendedName>
</protein>
<dbReference type="Proteomes" id="UP001353858">
    <property type="component" value="Unassembled WGS sequence"/>
</dbReference>
<evidence type="ECO:0000313" key="6">
    <source>
        <dbReference type="EMBL" id="KAK4886840.1"/>
    </source>
</evidence>
<evidence type="ECO:0000256" key="3">
    <source>
        <dbReference type="ARBA" id="ARBA00022737"/>
    </source>
</evidence>
<dbReference type="InterPro" id="IPR001680">
    <property type="entry name" value="WD40_rpt"/>
</dbReference>
<dbReference type="InterPro" id="IPR015943">
    <property type="entry name" value="WD40/YVTN_repeat-like_dom_sf"/>
</dbReference>
<accession>A0AAN7PEH3</accession>
<reference evidence="7" key="1">
    <citation type="submission" date="2023-01" db="EMBL/GenBank/DDBJ databases">
        <title>Key to firefly adult light organ development and bioluminescence: homeobox transcription factors regulate luciferase expression and transportation to peroxisome.</title>
        <authorList>
            <person name="Fu X."/>
        </authorList>
    </citation>
    <scope>NUCLEOTIDE SEQUENCE [LARGE SCALE GENOMIC DNA]</scope>
</reference>
<dbReference type="SUPFAM" id="SSF50978">
    <property type="entry name" value="WD40 repeat-like"/>
    <property type="match status" value="1"/>
</dbReference>
<keyword evidence="2 4" id="KW-0853">WD repeat</keyword>
<gene>
    <name evidence="6" type="ORF">RN001_003111</name>
</gene>
<dbReference type="Gene3D" id="2.130.10.10">
    <property type="entry name" value="YVTN repeat-like/Quinoprotein amine dehydrogenase"/>
    <property type="match status" value="1"/>
</dbReference>
<dbReference type="InterPro" id="IPR044285">
    <property type="entry name" value="PWP1"/>
</dbReference>
<sequence length="291" mass="32803">MEQDQKPGRINFISCVKWVRRGVAKSNPDKVRLNKDELVRLINETRSELRASEDVSQAEASTRMNVDDEFNLENYDEDDDDKTTAQLLGISSLAEVEGATEDHFSESDDSDKEDDEIKPEDNLILAGRVEEDCSTLEVYVYNPSEESLYVHHDFSLSAFPLCLEWLDHEPGHSAGNYCAIGTMSPIIEIWDLDIINCLEPAYKLGRKPSTKKRLSRIGHSDAVLDLAWNKNFHHILGSASVDKSILLWDLDEGQPATTINAFEDKVQSIAWKTDEAQTLLAGKCLNKFITL</sequence>
<name>A0AAN7PEH3_9COLE</name>
<evidence type="ECO:0000313" key="7">
    <source>
        <dbReference type="Proteomes" id="UP001353858"/>
    </source>
</evidence>
<dbReference type="SMART" id="SM00320">
    <property type="entry name" value="WD40"/>
    <property type="match status" value="1"/>
</dbReference>
<evidence type="ECO:0000256" key="4">
    <source>
        <dbReference type="PROSITE-ProRule" id="PRU00221"/>
    </source>
</evidence>
<feature type="compositionally biased region" description="Polar residues" evidence="5">
    <location>
        <begin position="54"/>
        <end position="64"/>
    </location>
</feature>
<comment type="caution">
    <text evidence="6">The sequence shown here is derived from an EMBL/GenBank/DDBJ whole genome shotgun (WGS) entry which is preliminary data.</text>
</comment>
<dbReference type="Pfam" id="PF00400">
    <property type="entry name" value="WD40"/>
    <property type="match status" value="1"/>
</dbReference>
<dbReference type="GO" id="GO:0006364">
    <property type="term" value="P:rRNA processing"/>
    <property type="evidence" value="ECO:0007669"/>
    <property type="project" value="InterPro"/>
</dbReference>
<feature type="compositionally biased region" description="Acidic residues" evidence="5">
    <location>
        <begin position="107"/>
        <end position="118"/>
    </location>
</feature>